<dbReference type="InterPro" id="IPR011989">
    <property type="entry name" value="ARM-like"/>
</dbReference>
<name>A0ABQ3ZEW0_9ACTN</name>
<evidence type="ECO:0008006" key="3">
    <source>
        <dbReference type="Google" id="ProtNLM"/>
    </source>
</evidence>
<dbReference type="SUPFAM" id="SSF48371">
    <property type="entry name" value="ARM repeat"/>
    <property type="match status" value="1"/>
</dbReference>
<protein>
    <recommendedName>
        <fullName evidence="3">Leucine rich repeat (LRR) protein</fullName>
    </recommendedName>
</protein>
<sequence>MISDPLVRGLARNPATPADVLLDLLASAESPFCRGLTDRRDLPESVQEAMVRHPSREVRGTLAEHARTLPELRSRLLADPEWRVRLRALSNHLTDDHLRSLLVSVEDDPDAPLSPWELFDELWVAMEYDRRLHRSAGAHPDPRVRLHPARFPQLLDGATRAALLADPEPQVRETIAAAISENERVMQPDDLPKTHIHAFWAVLQRPLSRALVDQVMASGDEAALPFVSANPSTPPDVIQALLHHPSPVVRARLADRADLSPEQLESLATDPDIGVRTAVSVHPGLTEQQRAGITIAVSDSQYSYSRHMPGPLGEAMRWAHSVNPLLRRRAARHPGLPGDLVSLLADDDDRGVRVLLALHHPDAPPRLLLRAFLEDQGRDRERLPSLAHFPTAGLAAFADHNDPSVRRLVALDPDADPELVDRLTTDPDLGVRLAMASCARLPVARIVALLDDPELAEHAAANPALPVERMRQALK</sequence>
<evidence type="ECO:0000313" key="2">
    <source>
        <dbReference type="Proteomes" id="UP000603200"/>
    </source>
</evidence>
<dbReference type="RefSeq" id="WP_239158532.1">
    <property type="nucleotide sequence ID" value="NZ_BAAATV010000001.1"/>
</dbReference>
<evidence type="ECO:0000313" key="1">
    <source>
        <dbReference type="EMBL" id="GIE17116.1"/>
    </source>
</evidence>
<dbReference type="Gene3D" id="1.25.10.10">
    <property type="entry name" value="Leucine-rich Repeat Variant"/>
    <property type="match status" value="2"/>
</dbReference>
<reference evidence="1 2" key="1">
    <citation type="submission" date="2021-01" db="EMBL/GenBank/DDBJ databases">
        <title>Whole genome shotgun sequence of Actinoplanes humidus NBRC 14915.</title>
        <authorList>
            <person name="Komaki H."/>
            <person name="Tamura T."/>
        </authorList>
    </citation>
    <scope>NUCLEOTIDE SEQUENCE [LARGE SCALE GENOMIC DNA]</scope>
    <source>
        <strain evidence="1 2">NBRC 14915</strain>
    </source>
</reference>
<proteinExistence type="predicted"/>
<dbReference type="EMBL" id="BOMN01000001">
    <property type="protein sequence ID" value="GIE17116.1"/>
    <property type="molecule type" value="Genomic_DNA"/>
</dbReference>
<gene>
    <name evidence="1" type="ORF">Ahu01nite_002180</name>
</gene>
<comment type="caution">
    <text evidence="1">The sequence shown here is derived from an EMBL/GenBank/DDBJ whole genome shotgun (WGS) entry which is preliminary data.</text>
</comment>
<dbReference type="Proteomes" id="UP000603200">
    <property type="component" value="Unassembled WGS sequence"/>
</dbReference>
<keyword evidence="2" id="KW-1185">Reference proteome</keyword>
<dbReference type="InterPro" id="IPR016024">
    <property type="entry name" value="ARM-type_fold"/>
</dbReference>
<organism evidence="1 2">
    <name type="scientific">Winogradskya humida</name>
    <dbReference type="NCBI Taxonomy" id="113566"/>
    <lineage>
        <taxon>Bacteria</taxon>
        <taxon>Bacillati</taxon>
        <taxon>Actinomycetota</taxon>
        <taxon>Actinomycetes</taxon>
        <taxon>Micromonosporales</taxon>
        <taxon>Micromonosporaceae</taxon>
        <taxon>Winogradskya</taxon>
    </lineage>
</organism>
<accession>A0ABQ3ZEW0</accession>